<dbReference type="InterPro" id="IPR012340">
    <property type="entry name" value="NA-bd_OB-fold"/>
</dbReference>
<keyword evidence="3" id="KW-0235">DNA replication</keyword>
<protein>
    <recommendedName>
        <fullName evidence="13">Zinc finger Mcm10/DnaG-type domain-containing protein</fullName>
    </recommendedName>
</protein>
<evidence type="ECO:0000313" key="11">
    <source>
        <dbReference type="EMBL" id="KAG7286618.1"/>
    </source>
</evidence>
<feature type="compositionally biased region" description="Acidic residues" evidence="8">
    <location>
        <begin position="64"/>
        <end position="74"/>
    </location>
</feature>
<feature type="region of interest" description="Disordered" evidence="8">
    <location>
        <begin position="92"/>
        <end position="158"/>
    </location>
</feature>
<feature type="compositionally biased region" description="Basic and acidic residues" evidence="8">
    <location>
        <begin position="576"/>
        <end position="607"/>
    </location>
</feature>
<feature type="region of interest" description="Disordered" evidence="8">
    <location>
        <begin position="180"/>
        <end position="329"/>
    </location>
</feature>
<dbReference type="GO" id="GO:0003688">
    <property type="term" value="F:DNA replication origin binding"/>
    <property type="evidence" value="ECO:0007669"/>
    <property type="project" value="TreeGrafter"/>
</dbReference>
<dbReference type="Proteomes" id="UP001197093">
    <property type="component" value="Unassembled WGS sequence"/>
</dbReference>
<dbReference type="GO" id="GO:0043596">
    <property type="term" value="C:nuclear replication fork"/>
    <property type="evidence" value="ECO:0007669"/>
    <property type="project" value="TreeGrafter"/>
</dbReference>
<evidence type="ECO:0000256" key="2">
    <source>
        <dbReference type="ARBA" id="ARBA00009679"/>
    </source>
</evidence>
<evidence type="ECO:0000256" key="5">
    <source>
        <dbReference type="ARBA" id="ARBA00022771"/>
    </source>
</evidence>
<evidence type="ECO:0000256" key="4">
    <source>
        <dbReference type="ARBA" id="ARBA00022723"/>
    </source>
</evidence>
<feature type="compositionally biased region" description="Basic and acidic residues" evidence="8">
    <location>
        <begin position="20"/>
        <end position="29"/>
    </location>
</feature>
<dbReference type="Pfam" id="PF09329">
    <property type="entry name" value="zf-primase"/>
    <property type="match status" value="1"/>
</dbReference>
<dbReference type="EMBL" id="JAHCVI010000004">
    <property type="protein sequence ID" value="KAG7286618.1"/>
    <property type="molecule type" value="Genomic_DNA"/>
</dbReference>
<evidence type="ECO:0000256" key="8">
    <source>
        <dbReference type="SAM" id="MobiDB-lite"/>
    </source>
</evidence>
<organism evidence="11 12">
    <name type="scientific">Staphylotrichum longicolle</name>
    <dbReference type="NCBI Taxonomy" id="669026"/>
    <lineage>
        <taxon>Eukaryota</taxon>
        <taxon>Fungi</taxon>
        <taxon>Dikarya</taxon>
        <taxon>Ascomycota</taxon>
        <taxon>Pezizomycotina</taxon>
        <taxon>Sordariomycetes</taxon>
        <taxon>Sordariomycetidae</taxon>
        <taxon>Sordariales</taxon>
        <taxon>Chaetomiaceae</taxon>
        <taxon>Staphylotrichum</taxon>
    </lineage>
</organism>
<gene>
    <name evidence="11" type="ORF">NEMBOFW57_008929</name>
</gene>
<feature type="compositionally biased region" description="Basic and acidic residues" evidence="8">
    <location>
        <begin position="125"/>
        <end position="134"/>
    </location>
</feature>
<dbReference type="PANTHER" id="PTHR13454">
    <property type="entry name" value="PROTEIN MCM10 HOMOLOG"/>
    <property type="match status" value="1"/>
</dbReference>
<feature type="compositionally biased region" description="Polar residues" evidence="8">
    <location>
        <begin position="184"/>
        <end position="194"/>
    </location>
</feature>
<dbReference type="InterPro" id="IPR055065">
    <property type="entry name" value="OB_MCM10"/>
</dbReference>
<name>A0AAD4ES76_9PEZI</name>
<dbReference type="FunFam" id="2.40.50.140:FF:000174">
    <property type="entry name" value="DNA replication licensing factor mcm10"/>
    <property type="match status" value="1"/>
</dbReference>
<evidence type="ECO:0000256" key="6">
    <source>
        <dbReference type="ARBA" id="ARBA00022833"/>
    </source>
</evidence>
<feature type="region of interest" description="Disordered" evidence="8">
    <location>
        <begin position="1"/>
        <end position="76"/>
    </location>
</feature>
<dbReference type="GO" id="GO:0003697">
    <property type="term" value="F:single-stranded DNA binding"/>
    <property type="evidence" value="ECO:0007669"/>
    <property type="project" value="InterPro"/>
</dbReference>
<feature type="region of interest" description="Disordered" evidence="8">
    <location>
        <begin position="630"/>
        <end position="680"/>
    </location>
</feature>
<feature type="compositionally biased region" description="Low complexity" evidence="8">
    <location>
        <begin position="308"/>
        <end position="326"/>
    </location>
</feature>
<dbReference type="InterPro" id="IPR040184">
    <property type="entry name" value="Mcm10"/>
</dbReference>
<feature type="domain" description="MCM10 OB-fold" evidence="10">
    <location>
        <begin position="331"/>
        <end position="454"/>
    </location>
</feature>
<feature type="region of interest" description="Disordered" evidence="8">
    <location>
        <begin position="527"/>
        <end position="607"/>
    </location>
</feature>
<dbReference type="PANTHER" id="PTHR13454:SF11">
    <property type="entry name" value="PROTEIN MCM10 HOMOLOG"/>
    <property type="match status" value="1"/>
</dbReference>
<feature type="compositionally biased region" description="Basic and acidic residues" evidence="8">
    <location>
        <begin position="549"/>
        <end position="561"/>
    </location>
</feature>
<dbReference type="Gene3D" id="2.40.50.140">
    <property type="entry name" value="Nucleic acid-binding proteins"/>
    <property type="match status" value="1"/>
</dbReference>
<evidence type="ECO:0000259" key="10">
    <source>
        <dbReference type="Pfam" id="PF22379"/>
    </source>
</evidence>
<accession>A0AAD4ES76</accession>
<feature type="compositionally biased region" description="Low complexity" evidence="8">
    <location>
        <begin position="30"/>
        <end position="47"/>
    </location>
</feature>
<feature type="compositionally biased region" description="Basic and acidic residues" evidence="8">
    <location>
        <begin position="251"/>
        <end position="264"/>
    </location>
</feature>
<dbReference type="Pfam" id="PF22379">
    <property type="entry name" value="OB_MCM10"/>
    <property type="match status" value="1"/>
</dbReference>
<evidence type="ECO:0000256" key="3">
    <source>
        <dbReference type="ARBA" id="ARBA00022705"/>
    </source>
</evidence>
<comment type="similarity">
    <text evidence="2">Belongs to the MCM10 family.</text>
</comment>
<keyword evidence="12" id="KW-1185">Reference proteome</keyword>
<keyword evidence="5" id="KW-0863">Zinc-finger</keyword>
<feature type="compositionally biased region" description="Polar residues" evidence="8">
    <location>
        <begin position="290"/>
        <end position="300"/>
    </location>
</feature>
<comment type="subcellular location">
    <subcellularLocation>
        <location evidence="1">Nucleus</location>
    </subcellularLocation>
</comment>
<feature type="domain" description="Zinc finger Mcm10/DnaG-type" evidence="9">
    <location>
        <begin position="479"/>
        <end position="524"/>
    </location>
</feature>
<evidence type="ECO:0000256" key="1">
    <source>
        <dbReference type="ARBA" id="ARBA00004123"/>
    </source>
</evidence>
<keyword evidence="6" id="KW-0862">Zinc</keyword>
<dbReference type="AlphaFoldDB" id="A0AAD4ES76"/>
<dbReference type="GO" id="GO:0006270">
    <property type="term" value="P:DNA replication initiation"/>
    <property type="evidence" value="ECO:0007669"/>
    <property type="project" value="InterPro"/>
</dbReference>
<sequence length="878" mass="95486">MVAQWPPRSPHEALLSTPGGREKLRRLAERTSPSPSPSRLRTSRSISALASRPGTGEDGLFEGGDMDEDEDEETLQLKLQAIQARLRLKKLQAAKAQKKSTAPPAPGPGDGGGMREVPIQSKLAAARDRLDRQAAGDVVQVPASPVRKAQPTSDVQTSPQRVLMGIDKGLRGADVSLKRAPSQKALNDTRQVQQGGWLRRTESRLSDQAQSAPSRPLSFNERLASARTEEVARQEKRERAQKQRSTAFSVGREEMEGYKTKAQELPELPSKPQEFSREQILSSLGRPSGGQLQRSNTAPSMRSGEQVGDTSDPFSSSTTGTPGSEGAFEPYSGLHLSKRILPHNVLARAVSGKKSYLLKDLLRQVKAPEWSLPDDEPDVVIFAIVASKSDPRSHRPGPGGDGKAQQDRGKYMVLTLVDLTFEVELFLFNSGFDRFWKLTPGTVLAILNPGILPPPPGREATNRFGLVINSDEDTILEIGNARDIGYCKSIKKDGSYCKSWVNARRTEYCEFHTNEAVRKARTARIEMSSTAGFGGDGPRGRTNSRRLHGKPEDEQLKRGGYDRSTQSQYFISTAHRATDPDDERITGIADRKEREEGLKRRLAQKEKERDIARRLGEFGAGAGKDYMTRAASRPSTTTASSSFTSSSSFTTRPRPPHASSSFSSATSSFSSSAAPTSATTSASSLGTAAAAATADDQRQQLDARALGLVGRRGADQPKIHLGPAPTFKRKRRVLGVVLHPTNNAGNKAPLGWGTSLKDKLGRMKEGERLDGRTMDPPLLLSATCHFSYDIGASTGFERWGSLGEPLSAALKTRRQVVLLDDDGDDELIIVQVHESPSLTQPPGSHHGGNRTKISDISINIGISFISAHYPDFGRVDTR</sequence>
<dbReference type="GO" id="GO:0008270">
    <property type="term" value="F:zinc ion binding"/>
    <property type="evidence" value="ECO:0007669"/>
    <property type="project" value="UniProtKB-KW"/>
</dbReference>
<evidence type="ECO:0000256" key="7">
    <source>
        <dbReference type="ARBA" id="ARBA00023242"/>
    </source>
</evidence>
<feature type="compositionally biased region" description="Basic and acidic residues" evidence="8">
    <location>
        <begin position="227"/>
        <end position="241"/>
    </location>
</feature>
<evidence type="ECO:0008006" key="13">
    <source>
        <dbReference type="Google" id="ProtNLM"/>
    </source>
</evidence>
<evidence type="ECO:0000313" key="12">
    <source>
        <dbReference type="Proteomes" id="UP001197093"/>
    </source>
</evidence>
<reference evidence="11" key="1">
    <citation type="submission" date="2023-02" db="EMBL/GenBank/DDBJ databases">
        <authorList>
            <person name="Palmer J.M."/>
        </authorList>
    </citation>
    <scope>NUCLEOTIDE SEQUENCE</scope>
    <source>
        <strain evidence="11">FW57</strain>
    </source>
</reference>
<comment type="caution">
    <text evidence="11">The sequence shown here is derived from an EMBL/GenBank/DDBJ whole genome shotgun (WGS) entry which is preliminary data.</text>
</comment>
<evidence type="ECO:0000259" key="9">
    <source>
        <dbReference type="Pfam" id="PF09329"/>
    </source>
</evidence>
<keyword evidence="7" id="KW-0539">Nucleus</keyword>
<keyword evidence="4" id="KW-0479">Metal-binding</keyword>
<proteinExistence type="inferred from homology"/>
<dbReference type="InterPro" id="IPR015408">
    <property type="entry name" value="Znf_Mcm10/DnaG"/>
</dbReference>